<protein>
    <submittedName>
        <fullName evidence="9">Lipoprotein</fullName>
    </submittedName>
</protein>
<feature type="compositionally biased region" description="Acidic residues" evidence="7">
    <location>
        <begin position="58"/>
        <end position="67"/>
    </location>
</feature>
<keyword evidence="5" id="KW-0998">Cell outer membrane</keyword>
<feature type="compositionally biased region" description="Acidic residues" evidence="7">
    <location>
        <begin position="74"/>
        <end position="101"/>
    </location>
</feature>
<accession>A0ABS7T8B7</accession>
<name>A0ABS7T8B7_9GAMM</name>
<dbReference type="EMBL" id="JAINZW010000005">
    <property type="protein sequence ID" value="MBZ4040095.1"/>
    <property type="molecule type" value="Genomic_DNA"/>
</dbReference>
<evidence type="ECO:0000256" key="2">
    <source>
        <dbReference type="ARBA" id="ARBA00022729"/>
    </source>
</evidence>
<gene>
    <name evidence="9" type="ORF">K6753_11195</name>
</gene>
<evidence type="ECO:0000256" key="7">
    <source>
        <dbReference type="SAM" id="MobiDB-lite"/>
    </source>
</evidence>
<dbReference type="InterPro" id="IPR032831">
    <property type="entry name" value="LptM_cons"/>
</dbReference>
<organism evidence="9 10">
    <name type="scientific">Novilysobacter selenitireducens</name>
    <dbReference type="NCBI Taxonomy" id="2872639"/>
    <lineage>
        <taxon>Bacteria</taxon>
        <taxon>Pseudomonadati</taxon>
        <taxon>Pseudomonadota</taxon>
        <taxon>Gammaproteobacteria</taxon>
        <taxon>Lysobacterales</taxon>
        <taxon>Lysobacteraceae</taxon>
        <taxon>Novilysobacter</taxon>
    </lineage>
</organism>
<keyword evidence="2 8" id="KW-0732">Signal</keyword>
<evidence type="ECO:0000256" key="4">
    <source>
        <dbReference type="ARBA" id="ARBA00023139"/>
    </source>
</evidence>
<keyword evidence="6 9" id="KW-0449">Lipoprotein</keyword>
<dbReference type="NCBIfam" id="NF047847">
    <property type="entry name" value="SS_mature_LptM"/>
    <property type="match status" value="1"/>
</dbReference>
<feature type="region of interest" description="Disordered" evidence="7">
    <location>
        <begin position="25"/>
        <end position="101"/>
    </location>
</feature>
<comment type="caution">
    <text evidence="9">The sequence shown here is derived from an EMBL/GenBank/DDBJ whole genome shotgun (WGS) entry which is preliminary data.</text>
</comment>
<evidence type="ECO:0000313" key="10">
    <source>
        <dbReference type="Proteomes" id="UP001430954"/>
    </source>
</evidence>
<feature type="signal peptide" evidence="8">
    <location>
        <begin position="1"/>
        <end position="20"/>
    </location>
</feature>
<feature type="chain" id="PRO_5046938191" evidence="8">
    <location>
        <begin position="21"/>
        <end position="101"/>
    </location>
</feature>
<dbReference type="PROSITE" id="PS51257">
    <property type="entry name" value="PROKAR_LIPOPROTEIN"/>
    <property type="match status" value="1"/>
</dbReference>
<evidence type="ECO:0000256" key="8">
    <source>
        <dbReference type="SAM" id="SignalP"/>
    </source>
</evidence>
<evidence type="ECO:0000313" key="9">
    <source>
        <dbReference type="EMBL" id="MBZ4040095.1"/>
    </source>
</evidence>
<keyword evidence="3" id="KW-0472">Membrane</keyword>
<evidence type="ECO:0000256" key="3">
    <source>
        <dbReference type="ARBA" id="ARBA00023136"/>
    </source>
</evidence>
<reference evidence="9 10" key="1">
    <citation type="submission" date="2021-09" db="EMBL/GenBank/DDBJ databases">
        <title>Lysobacter sp. 13A isolated from the river sediment.</title>
        <authorList>
            <person name="Liu H."/>
            <person name="Li S."/>
            <person name="Mao S."/>
        </authorList>
    </citation>
    <scope>NUCLEOTIDE SEQUENCE [LARGE SCALE GENOMIC DNA]</scope>
    <source>
        <strain evidence="9 10">13A</strain>
    </source>
</reference>
<evidence type="ECO:0000256" key="6">
    <source>
        <dbReference type="ARBA" id="ARBA00023288"/>
    </source>
</evidence>
<comment type="subcellular location">
    <subcellularLocation>
        <location evidence="1">Cell outer membrane</location>
        <topology evidence="1">Lipid-anchor</topology>
    </subcellularLocation>
</comment>
<sequence>MDIRPALNLLAPALLALSLAACGNKGPLVQAPAAPVDPEQAPATPTGEVPVELAPAEADTDTSDEVVQDGMLINEDEATDDAVEPPVDDTPPDPTDDDGNG</sequence>
<proteinExistence type="predicted"/>
<dbReference type="Proteomes" id="UP001430954">
    <property type="component" value="Unassembled WGS sequence"/>
</dbReference>
<keyword evidence="4" id="KW-0564">Palmitate</keyword>
<evidence type="ECO:0000256" key="5">
    <source>
        <dbReference type="ARBA" id="ARBA00023237"/>
    </source>
</evidence>
<keyword evidence="10" id="KW-1185">Reference proteome</keyword>
<evidence type="ECO:0000256" key="1">
    <source>
        <dbReference type="ARBA" id="ARBA00004459"/>
    </source>
</evidence>